<dbReference type="PANTHER" id="PTHR30461:SF23">
    <property type="entry name" value="DNA RECOMBINASE-RELATED"/>
    <property type="match status" value="1"/>
</dbReference>
<dbReference type="GO" id="GO:0003677">
    <property type="term" value="F:DNA binding"/>
    <property type="evidence" value="ECO:0007669"/>
    <property type="project" value="InterPro"/>
</dbReference>
<dbReference type="InterPro" id="IPR050639">
    <property type="entry name" value="SSR_resolvase"/>
</dbReference>
<evidence type="ECO:0000259" key="2">
    <source>
        <dbReference type="PROSITE" id="PS51736"/>
    </source>
</evidence>
<dbReference type="Pfam" id="PF13408">
    <property type="entry name" value="Zn_ribbon_recom"/>
    <property type="match status" value="1"/>
</dbReference>
<dbReference type="SMART" id="SM00857">
    <property type="entry name" value="Resolvase"/>
    <property type="match status" value="1"/>
</dbReference>
<dbReference type="GO" id="GO:0000150">
    <property type="term" value="F:DNA strand exchange activity"/>
    <property type="evidence" value="ECO:0007669"/>
    <property type="project" value="InterPro"/>
</dbReference>
<evidence type="ECO:0000313" key="5">
    <source>
        <dbReference type="Proteomes" id="UP000287243"/>
    </source>
</evidence>
<dbReference type="Pfam" id="PF00239">
    <property type="entry name" value="Resolvase"/>
    <property type="match status" value="1"/>
</dbReference>
<feature type="coiled-coil region" evidence="1">
    <location>
        <begin position="385"/>
        <end position="455"/>
    </location>
</feature>
<proteinExistence type="predicted"/>
<dbReference type="InterPro" id="IPR038109">
    <property type="entry name" value="DNA_bind_recomb_sf"/>
</dbReference>
<gene>
    <name evidence="4" type="ORF">BU251_09015</name>
</gene>
<dbReference type="InterPro" id="IPR036162">
    <property type="entry name" value="Resolvase-like_N_sf"/>
</dbReference>
<keyword evidence="1" id="KW-0175">Coiled coil</keyword>
<dbReference type="RefSeq" id="WP_128700819.1">
    <property type="nucleotide sequence ID" value="NZ_CP019384.1"/>
</dbReference>
<sequence length="698" mass="79420">MITPNTNTQKKKRYVIYTRCSTDDQAQGDFTTLDAQAYHCKNMLDAFGYELAEIGKKGIIKDDGYSGKDLNRPGIQLILTNVKQKKFDGIIFFRLDRLTRNPRDLYALIDLFRDTRIDFISVRENLDSSTAIGRVVIGILGLLSAFERELTGERVKASCLARVRQGKWVGGNVPFGYKLIDDGDPLPNGRQPHKIIVDPENGTKLRFIWEMAADNRSLYDIAQELIRRGIKTPSQKVWRKQSVAWIIKNPFHKGYVKYGNEIHKGHHPAIVDEHLWEKANKILTAKLPGHRFAKQPQEYIYLLSGILKCGKCGSHYVCESGNGHSEKFFYYVCGRSKQGLGCEASRLSAKGFDDALIDYFKRASRDQDIIVKAIGDAILDSQIKLENLEKLIKPLQEKLLSVQKEANKLLELAMNSKVSQGKTYKDKMAKLDEEIIRLEDDLEKLQAKKSVAQMSANSGEFLHSNLRFAMQYLDQAPPDARKALIKALIKEIIVYQDYIEIKMYIDQPTVDSLSCRLSVPEAHKPPQNDKRPAGETCKALVTASNARCSPERQDWLPRVVASRTAQPQVVQLVVKMEIRRSKRILLSLVDPLPPKPIRLPPVYPNTIVEALKIKAFMSQGPTMLTWAQTRKALNISEAKLAHLLKIVKTLPPDFVENMKSCTDESMLKIFHGRRLLKISRLKTEKERRSEIERLLLKI</sequence>
<evidence type="ECO:0000256" key="1">
    <source>
        <dbReference type="SAM" id="Coils"/>
    </source>
</evidence>
<dbReference type="Pfam" id="PF07508">
    <property type="entry name" value="Recombinase"/>
    <property type="match status" value="1"/>
</dbReference>
<dbReference type="KEGG" id="vai:BU251_09015"/>
<dbReference type="CDD" id="cd00338">
    <property type="entry name" value="Ser_Recombinase"/>
    <property type="match status" value="1"/>
</dbReference>
<accession>A0A410P6Q1</accession>
<dbReference type="PROSITE" id="PS51737">
    <property type="entry name" value="RECOMBINASE_DNA_BIND"/>
    <property type="match status" value="1"/>
</dbReference>
<dbReference type="InterPro" id="IPR006119">
    <property type="entry name" value="Resolv_N"/>
</dbReference>
<dbReference type="InterPro" id="IPR025827">
    <property type="entry name" value="Zn_ribbon_recom_dom"/>
</dbReference>
<dbReference type="SUPFAM" id="SSF53041">
    <property type="entry name" value="Resolvase-like"/>
    <property type="match status" value="1"/>
</dbReference>
<organism evidence="4 5">
    <name type="scientific">Velamenicoccus archaeovorus</name>
    <dbReference type="NCBI Taxonomy" id="1930593"/>
    <lineage>
        <taxon>Bacteria</taxon>
        <taxon>Pseudomonadati</taxon>
        <taxon>Candidatus Omnitrophota</taxon>
        <taxon>Candidatus Velamenicoccus</taxon>
    </lineage>
</organism>
<dbReference type="Proteomes" id="UP000287243">
    <property type="component" value="Chromosome"/>
</dbReference>
<name>A0A410P6Q1_VELA1</name>
<dbReference type="EMBL" id="CP019384">
    <property type="protein sequence ID" value="QAT17855.1"/>
    <property type="molecule type" value="Genomic_DNA"/>
</dbReference>
<protein>
    <submittedName>
        <fullName evidence="4">DNA-invertase</fullName>
    </submittedName>
</protein>
<dbReference type="PROSITE" id="PS51736">
    <property type="entry name" value="RECOMBINASES_3"/>
    <property type="match status" value="1"/>
</dbReference>
<evidence type="ECO:0000259" key="3">
    <source>
        <dbReference type="PROSITE" id="PS51737"/>
    </source>
</evidence>
<keyword evidence="5" id="KW-1185">Reference proteome</keyword>
<dbReference type="OrthoDB" id="9784557at2"/>
<dbReference type="Gene3D" id="3.40.50.1390">
    <property type="entry name" value="Resolvase, N-terminal catalytic domain"/>
    <property type="match status" value="1"/>
</dbReference>
<reference evidence="4 5" key="1">
    <citation type="submission" date="2017-01" db="EMBL/GenBank/DDBJ databases">
        <title>First insights into the biology of 'candidatus Vampirococcus archaeovorus'.</title>
        <authorList>
            <person name="Kizina J."/>
            <person name="Jordan S."/>
            <person name="Stueber K."/>
            <person name="Reinhardt R."/>
            <person name="Harder J."/>
        </authorList>
    </citation>
    <scope>NUCLEOTIDE SEQUENCE [LARGE SCALE GENOMIC DNA]</scope>
    <source>
        <strain evidence="4 5">LiM</strain>
    </source>
</reference>
<feature type="domain" description="Recombinase" evidence="3">
    <location>
        <begin position="174"/>
        <end position="289"/>
    </location>
</feature>
<feature type="domain" description="Resolvase/invertase-type recombinase catalytic" evidence="2">
    <location>
        <begin position="13"/>
        <end position="166"/>
    </location>
</feature>
<evidence type="ECO:0000313" key="4">
    <source>
        <dbReference type="EMBL" id="QAT17855.1"/>
    </source>
</evidence>
<dbReference type="AlphaFoldDB" id="A0A410P6Q1"/>
<dbReference type="InterPro" id="IPR011109">
    <property type="entry name" value="DNA_bind_recombinase_dom"/>
</dbReference>
<dbReference type="PANTHER" id="PTHR30461">
    <property type="entry name" value="DNA-INVERTASE FROM LAMBDOID PROPHAGE"/>
    <property type="match status" value="1"/>
</dbReference>
<dbReference type="Gene3D" id="3.90.1750.20">
    <property type="entry name" value="Putative Large Serine Recombinase, Chain B, Domain 2"/>
    <property type="match status" value="1"/>
</dbReference>